<keyword evidence="3" id="KW-0862">Zinc</keyword>
<organism evidence="8 9">
    <name type="scientific">Armillaria ostoyae</name>
    <name type="common">Armillaria root rot fungus</name>
    <dbReference type="NCBI Taxonomy" id="47428"/>
    <lineage>
        <taxon>Eukaryota</taxon>
        <taxon>Fungi</taxon>
        <taxon>Dikarya</taxon>
        <taxon>Basidiomycota</taxon>
        <taxon>Agaricomycotina</taxon>
        <taxon>Agaricomycetes</taxon>
        <taxon>Agaricomycetidae</taxon>
        <taxon>Agaricales</taxon>
        <taxon>Marasmiineae</taxon>
        <taxon>Physalacriaceae</taxon>
        <taxon>Armillaria</taxon>
    </lineage>
</organism>
<keyword evidence="9" id="KW-1185">Reference proteome</keyword>
<evidence type="ECO:0000256" key="2">
    <source>
        <dbReference type="ARBA" id="ARBA00022771"/>
    </source>
</evidence>
<gene>
    <name evidence="8" type="ORF">ARMOST_00767</name>
</gene>
<dbReference type="InterPro" id="IPR010666">
    <property type="entry name" value="Znf_GRF"/>
</dbReference>
<evidence type="ECO:0000256" key="3">
    <source>
        <dbReference type="ARBA" id="ARBA00022833"/>
    </source>
</evidence>
<reference evidence="9" key="1">
    <citation type="journal article" date="2017" name="Nat. Ecol. Evol.">
        <title>Genome expansion and lineage-specific genetic innovations in the forest pathogenic fungi Armillaria.</title>
        <authorList>
            <person name="Sipos G."/>
            <person name="Prasanna A.N."/>
            <person name="Walter M.C."/>
            <person name="O'Connor E."/>
            <person name="Balint B."/>
            <person name="Krizsan K."/>
            <person name="Kiss B."/>
            <person name="Hess J."/>
            <person name="Varga T."/>
            <person name="Slot J."/>
            <person name="Riley R."/>
            <person name="Boka B."/>
            <person name="Rigling D."/>
            <person name="Barry K."/>
            <person name="Lee J."/>
            <person name="Mihaltcheva S."/>
            <person name="LaButti K."/>
            <person name="Lipzen A."/>
            <person name="Waldron R."/>
            <person name="Moloney N.M."/>
            <person name="Sperisen C."/>
            <person name="Kredics L."/>
            <person name="Vagvoelgyi C."/>
            <person name="Patrignani A."/>
            <person name="Fitzpatrick D."/>
            <person name="Nagy I."/>
            <person name="Doyle S."/>
            <person name="Anderson J.B."/>
            <person name="Grigoriev I.V."/>
            <person name="Gueldener U."/>
            <person name="Muensterkoetter M."/>
            <person name="Nagy L.G."/>
        </authorList>
    </citation>
    <scope>NUCLEOTIDE SEQUENCE [LARGE SCALE GENOMIC DNA]</scope>
    <source>
        <strain evidence="9">C18/9</strain>
    </source>
</reference>
<feature type="compositionally biased region" description="Polar residues" evidence="6">
    <location>
        <begin position="119"/>
        <end position="128"/>
    </location>
</feature>
<feature type="region of interest" description="Disordered" evidence="6">
    <location>
        <begin position="70"/>
        <end position="158"/>
    </location>
</feature>
<dbReference type="PANTHER" id="PTHR33680:SF1">
    <property type="entry name" value="OS05G0489500 PROTEIN"/>
    <property type="match status" value="1"/>
</dbReference>
<dbReference type="OMA" id="CPKERND"/>
<evidence type="ECO:0000313" key="8">
    <source>
        <dbReference type="EMBL" id="SJK97515.1"/>
    </source>
</evidence>
<dbReference type="PROSITE" id="PS51999">
    <property type="entry name" value="ZF_GRF"/>
    <property type="match status" value="1"/>
</dbReference>
<dbReference type="AlphaFoldDB" id="A0A284QM19"/>
<evidence type="ECO:0000256" key="6">
    <source>
        <dbReference type="SAM" id="MobiDB-lite"/>
    </source>
</evidence>
<evidence type="ECO:0000259" key="7">
    <source>
        <dbReference type="PROSITE" id="PS51999"/>
    </source>
</evidence>
<sequence length="261" mass="29555">MALARNNVAVDEHGNALCECGLQATVITSRSITHPDRDYYRCPKERNDPTLCRLFVWLDEAIMPTLKRNLATDVEQGSPSKRTRTAQPPTTPTKKPHSNFPSTPASKQNRIEDIKSALMSPTSPTPDNNKNRLEHNEQSARDDDVFSSPSPSSSRRREYVLPPVKQEADDEPLPQANLLTPSSIQRNLEDSADSILNDMDVLRDEVAMMWRLKVAAERSRDAKAKKIEQLEARLHELEAENERYARLFLVVLQVLMSNIKD</sequence>
<dbReference type="EMBL" id="FUEG01000001">
    <property type="protein sequence ID" value="SJK97515.1"/>
    <property type="molecule type" value="Genomic_DNA"/>
</dbReference>
<dbReference type="Proteomes" id="UP000219338">
    <property type="component" value="Unassembled WGS sequence"/>
</dbReference>
<keyword evidence="2 4" id="KW-0863">Zinc-finger</keyword>
<feature type="compositionally biased region" description="Polar residues" evidence="6">
    <location>
        <begin position="99"/>
        <end position="108"/>
    </location>
</feature>
<dbReference type="OrthoDB" id="5418639at2759"/>
<feature type="coiled-coil region" evidence="5">
    <location>
        <begin position="185"/>
        <end position="247"/>
    </location>
</feature>
<dbReference type="STRING" id="47428.A0A284QM19"/>
<keyword evidence="1" id="KW-0479">Metal-binding</keyword>
<feature type="compositionally biased region" description="Basic and acidic residues" evidence="6">
    <location>
        <begin position="129"/>
        <end position="144"/>
    </location>
</feature>
<dbReference type="PANTHER" id="PTHR33680">
    <property type="entry name" value="OS07G0190500 PROTEIN"/>
    <property type="match status" value="1"/>
</dbReference>
<feature type="domain" description="GRF-type" evidence="7">
    <location>
        <begin position="18"/>
        <end position="61"/>
    </location>
</feature>
<keyword evidence="5" id="KW-0175">Coiled coil</keyword>
<accession>A0A284QM19</accession>
<evidence type="ECO:0000313" key="9">
    <source>
        <dbReference type="Proteomes" id="UP000219338"/>
    </source>
</evidence>
<dbReference type="GO" id="GO:0008270">
    <property type="term" value="F:zinc ion binding"/>
    <property type="evidence" value="ECO:0007669"/>
    <property type="project" value="UniProtKB-KW"/>
</dbReference>
<protein>
    <recommendedName>
        <fullName evidence="7">GRF-type domain-containing protein</fullName>
    </recommendedName>
</protein>
<evidence type="ECO:0000256" key="5">
    <source>
        <dbReference type="SAM" id="Coils"/>
    </source>
</evidence>
<evidence type="ECO:0000256" key="1">
    <source>
        <dbReference type="ARBA" id="ARBA00022723"/>
    </source>
</evidence>
<proteinExistence type="predicted"/>
<evidence type="ECO:0000256" key="4">
    <source>
        <dbReference type="PROSITE-ProRule" id="PRU01343"/>
    </source>
</evidence>
<name>A0A284QM19_ARMOS</name>